<sequence length="89" mass="9145">FVSLINGVENVATATAALKTGGDPILSKSDSDDCPPLNPPGSLSITKNCTTYVEQNGSGAYGLRVKFAGEVCNDSAVKMNGVAITETHD</sequence>
<proteinExistence type="predicted"/>
<reference evidence="1 2" key="1">
    <citation type="submission" date="2024-03" db="EMBL/GenBank/DDBJ databases">
        <title>First Report of Pectobacterium brasiliscabiei causing potato scab in china.</title>
        <authorList>
            <person name="Handique U."/>
        </authorList>
    </citation>
    <scope>NUCLEOTIDE SEQUENCE [LARGE SCALE GENOMIC DNA]</scope>
    <source>
        <strain evidence="1 2">ZRIMU1503</strain>
    </source>
</reference>
<protein>
    <submittedName>
        <fullName evidence="1">Uncharacterized protein</fullName>
    </submittedName>
</protein>
<keyword evidence="2" id="KW-1185">Reference proteome</keyword>
<gene>
    <name evidence="1" type="ORF">WB403_50025</name>
</gene>
<comment type="caution">
    <text evidence="1">The sequence shown here is derived from an EMBL/GenBank/DDBJ whole genome shotgun (WGS) entry which is preliminary data.</text>
</comment>
<name>A0ABU8GVM3_9ACTN</name>
<dbReference type="EMBL" id="JBBAYM010000389">
    <property type="protein sequence ID" value="MEI5617250.1"/>
    <property type="molecule type" value="Genomic_DNA"/>
</dbReference>
<evidence type="ECO:0000313" key="2">
    <source>
        <dbReference type="Proteomes" id="UP001365781"/>
    </source>
</evidence>
<accession>A0ABU8GVM3</accession>
<evidence type="ECO:0000313" key="1">
    <source>
        <dbReference type="EMBL" id="MEI5617250.1"/>
    </source>
</evidence>
<feature type="non-terminal residue" evidence="1">
    <location>
        <position position="89"/>
    </location>
</feature>
<feature type="non-terminal residue" evidence="1">
    <location>
        <position position="1"/>
    </location>
</feature>
<dbReference type="Proteomes" id="UP001365781">
    <property type="component" value="Unassembled WGS sequence"/>
</dbReference>
<organism evidence="1 2">
    <name type="scientific">Streptomyces brasiliscabiei</name>
    <dbReference type="NCBI Taxonomy" id="2736302"/>
    <lineage>
        <taxon>Bacteria</taxon>
        <taxon>Bacillati</taxon>
        <taxon>Actinomycetota</taxon>
        <taxon>Actinomycetes</taxon>
        <taxon>Kitasatosporales</taxon>
        <taxon>Streptomycetaceae</taxon>
        <taxon>Streptomyces</taxon>
    </lineage>
</organism>